<accession>A0A7V2F6Q8</accession>
<comment type="caution">
    <text evidence="2">The sequence shown here is derived from an EMBL/GenBank/DDBJ whole genome shotgun (WGS) entry which is preliminary data.</text>
</comment>
<organism evidence="2">
    <name type="scientific">Rhodothermus marinus</name>
    <name type="common">Rhodothermus obamensis</name>
    <dbReference type="NCBI Taxonomy" id="29549"/>
    <lineage>
        <taxon>Bacteria</taxon>
        <taxon>Pseudomonadati</taxon>
        <taxon>Rhodothermota</taxon>
        <taxon>Rhodothermia</taxon>
        <taxon>Rhodothermales</taxon>
        <taxon>Rhodothermaceae</taxon>
        <taxon>Rhodothermus</taxon>
    </lineage>
</organism>
<evidence type="ECO:0000313" key="2">
    <source>
        <dbReference type="EMBL" id="HER95555.1"/>
    </source>
</evidence>
<gene>
    <name evidence="2" type="ORF">ENO59_03425</name>
</gene>
<keyword evidence="1" id="KW-0812">Transmembrane</keyword>
<dbReference type="EMBL" id="DSGB01000004">
    <property type="protein sequence ID" value="HER95555.1"/>
    <property type="molecule type" value="Genomic_DNA"/>
</dbReference>
<feature type="transmembrane region" description="Helical" evidence="1">
    <location>
        <begin position="45"/>
        <end position="64"/>
    </location>
</feature>
<sequence>MKVQPVSDTTAAGIATPYDTIWATATVPTKPPQGIERVMLAEDKLYVVLAVVLIIWLGLALFLLRTDRKLDRLERMLQERLPETNSGTSP</sequence>
<name>A0A7V2F6Q8_RHOMR</name>
<dbReference type="InterPro" id="IPR030888">
    <property type="entry name" value="Put_ccm"/>
</dbReference>
<reference evidence="2" key="1">
    <citation type="journal article" date="2020" name="mSystems">
        <title>Genome- and Community-Level Interaction Insights into Carbon Utilization and Element Cycling Functions of Hydrothermarchaeota in Hydrothermal Sediment.</title>
        <authorList>
            <person name="Zhou Z."/>
            <person name="Liu Y."/>
            <person name="Xu W."/>
            <person name="Pan J."/>
            <person name="Luo Z.H."/>
            <person name="Li M."/>
        </authorList>
    </citation>
    <scope>NUCLEOTIDE SEQUENCE [LARGE SCALE GENOMIC DNA]</scope>
    <source>
        <strain evidence="2">SpSt-143</strain>
    </source>
</reference>
<dbReference type="NCBIfam" id="TIGR04391">
    <property type="entry name" value="CcmD_alt_fam"/>
    <property type="match status" value="1"/>
</dbReference>
<keyword evidence="1" id="KW-0472">Membrane</keyword>
<evidence type="ECO:0000256" key="1">
    <source>
        <dbReference type="SAM" id="Phobius"/>
    </source>
</evidence>
<dbReference type="Pfam" id="PF20077">
    <property type="entry name" value="CcmD_alt"/>
    <property type="match status" value="1"/>
</dbReference>
<protein>
    <submittedName>
        <fullName evidence="2">CcmD family protein</fullName>
    </submittedName>
</protein>
<proteinExistence type="predicted"/>
<keyword evidence="1" id="KW-1133">Transmembrane helix</keyword>
<dbReference type="AlphaFoldDB" id="A0A7V2F6Q8"/>